<name>A0ABQ8IYT0_DERPT</name>
<dbReference type="InterPro" id="IPR002861">
    <property type="entry name" value="Reeler_dom"/>
</dbReference>
<dbReference type="InterPro" id="IPR051237">
    <property type="entry name" value="Ferric-chelate_Red/DefProt"/>
</dbReference>
<organism evidence="4 5">
    <name type="scientific">Dermatophagoides pteronyssinus</name>
    <name type="common">European house dust mite</name>
    <dbReference type="NCBI Taxonomy" id="6956"/>
    <lineage>
        <taxon>Eukaryota</taxon>
        <taxon>Metazoa</taxon>
        <taxon>Ecdysozoa</taxon>
        <taxon>Arthropoda</taxon>
        <taxon>Chelicerata</taxon>
        <taxon>Arachnida</taxon>
        <taxon>Acari</taxon>
        <taxon>Acariformes</taxon>
        <taxon>Sarcoptiformes</taxon>
        <taxon>Astigmata</taxon>
        <taxon>Psoroptidia</taxon>
        <taxon>Analgoidea</taxon>
        <taxon>Pyroglyphidae</taxon>
        <taxon>Dermatophagoidinae</taxon>
        <taxon>Dermatophagoides</taxon>
    </lineage>
</organism>
<keyword evidence="2" id="KW-0732">Signal</keyword>
<dbReference type="Proteomes" id="UP000887458">
    <property type="component" value="Unassembled WGS sequence"/>
</dbReference>
<feature type="domain" description="Reelin" evidence="3">
    <location>
        <begin position="20"/>
        <end position="187"/>
    </location>
</feature>
<reference evidence="4 5" key="1">
    <citation type="journal article" date="2018" name="J. Allergy Clin. Immunol.">
        <title>High-quality assembly of Dermatophagoides pteronyssinus genome and transcriptome reveals a wide range of novel allergens.</title>
        <authorList>
            <person name="Liu X.Y."/>
            <person name="Yang K.Y."/>
            <person name="Wang M.Q."/>
            <person name="Kwok J.S."/>
            <person name="Zeng X."/>
            <person name="Yang Z."/>
            <person name="Xiao X.J."/>
            <person name="Lau C.P."/>
            <person name="Li Y."/>
            <person name="Huang Z.M."/>
            <person name="Ba J.G."/>
            <person name="Yim A.K."/>
            <person name="Ouyang C.Y."/>
            <person name="Ngai S.M."/>
            <person name="Chan T.F."/>
            <person name="Leung E.L."/>
            <person name="Liu L."/>
            <person name="Liu Z.G."/>
            <person name="Tsui S.K."/>
        </authorList>
    </citation>
    <scope>NUCLEOTIDE SEQUENCE [LARGE SCALE GENOMIC DNA]</scope>
    <source>
        <strain evidence="4">Derp</strain>
    </source>
</reference>
<keyword evidence="5" id="KW-1185">Reference proteome</keyword>
<feature type="region of interest" description="Disordered" evidence="1">
    <location>
        <begin position="174"/>
        <end position="199"/>
    </location>
</feature>
<dbReference type="PANTHER" id="PTHR45828">
    <property type="entry name" value="CYTOCHROME B561/FERRIC REDUCTASE TRANSMEMBRANE"/>
    <property type="match status" value="1"/>
</dbReference>
<evidence type="ECO:0000313" key="4">
    <source>
        <dbReference type="EMBL" id="KAH9415443.1"/>
    </source>
</evidence>
<reference evidence="4 5" key="2">
    <citation type="journal article" date="2022" name="Mol. Biol. Evol.">
        <title>Comparative Genomics Reveals Insights into the Divergent Evolution of Astigmatic Mites and Household Pest Adaptations.</title>
        <authorList>
            <person name="Xiong Q."/>
            <person name="Wan A.T."/>
            <person name="Liu X."/>
            <person name="Fung C.S."/>
            <person name="Xiao X."/>
            <person name="Malainual N."/>
            <person name="Hou J."/>
            <person name="Wang L."/>
            <person name="Wang M."/>
            <person name="Yang K.Y."/>
            <person name="Cui Y."/>
            <person name="Leung E.L."/>
            <person name="Nong W."/>
            <person name="Shin S.K."/>
            <person name="Au S.W."/>
            <person name="Jeong K.Y."/>
            <person name="Chew F.T."/>
            <person name="Hui J.H."/>
            <person name="Leung T.F."/>
            <person name="Tungtrongchitr A."/>
            <person name="Zhong N."/>
            <person name="Liu Z."/>
            <person name="Tsui S.K."/>
        </authorList>
    </citation>
    <scope>NUCLEOTIDE SEQUENCE [LARGE SCALE GENOMIC DNA]</scope>
    <source>
        <strain evidence="4">Derp</strain>
    </source>
</reference>
<dbReference type="Gene3D" id="2.60.40.4060">
    <property type="entry name" value="Reeler domain"/>
    <property type="match status" value="1"/>
</dbReference>
<dbReference type="CDD" id="cd08544">
    <property type="entry name" value="Reeler"/>
    <property type="match status" value="1"/>
</dbReference>
<dbReference type="EMBL" id="NJHN03000096">
    <property type="protein sequence ID" value="KAH9415443.1"/>
    <property type="molecule type" value="Genomic_DNA"/>
</dbReference>
<dbReference type="PROSITE" id="PS51019">
    <property type="entry name" value="REELIN"/>
    <property type="match status" value="1"/>
</dbReference>
<evidence type="ECO:0000256" key="1">
    <source>
        <dbReference type="SAM" id="MobiDB-lite"/>
    </source>
</evidence>
<accession>A0ABQ8IYT0</accession>
<sequence>MATMNNKKSILILSIIMIILESCKSWPSGAPEKTCPTLLPRHGGQPAKEANESPYMLEQSNSQYRPGDQILVVLKSPSNIPFKGLIVQALDPETGKTIGKFSQGTGLKVIDSCSAVTHSDNRNKKAANLVWNAPLNIGNVNQGGLSGQVVFRGTVVRKYDTFFKGLISVVNPHVHHNNNTDQHIHHKHKNKNQSYKMQQ</sequence>
<dbReference type="Pfam" id="PF02014">
    <property type="entry name" value="Reeler"/>
    <property type="match status" value="1"/>
</dbReference>
<dbReference type="PANTHER" id="PTHR45828:SF40">
    <property type="entry name" value="REELIN DOMAIN-CONTAINING PROTEIN"/>
    <property type="match status" value="1"/>
</dbReference>
<evidence type="ECO:0000259" key="3">
    <source>
        <dbReference type="PROSITE" id="PS51019"/>
    </source>
</evidence>
<gene>
    <name evidence="4" type="ORF">DERP_010299</name>
</gene>
<dbReference type="InterPro" id="IPR042307">
    <property type="entry name" value="Reeler_sf"/>
</dbReference>
<comment type="caution">
    <text evidence="4">The sequence shown here is derived from an EMBL/GenBank/DDBJ whole genome shotgun (WGS) entry which is preliminary data.</text>
</comment>
<evidence type="ECO:0000313" key="5">
    <source>
        <dbReference type="Proteomes" id="UP000887458"/>
    </source>
</evidence>
<evidence type="ECO:0000256" key="2">
    <source>
        <dbReference type="SAM" id="SignalP"/>
    </source>
</evidence>
<feature type="non-terminal residue" evidence="4">
    <location>
        <position position="199"/>
    </location>
</feature>
<protein>
    <recommendedName>
        <fullName evidence="3">Reelin domain-containing protein</fullName>
    </recommendedName>
</protein>
<proteinExistence type="predicted"/>
<feature type="chain" id="PRO_5046615211" description="Reelin domain-containing protein" evidence="2">
    <location>
        <begin position="26"/>
        <end position="199"/>
    </location>
</feature>
<feature type="signal peptide" evidence="2">
    <location>
        <begin position="1"/>
        <end position="25"/>
    </location>
</feature>